<dbReference type="InterPro" id="IPR038883">
    <property type="entry name" value="AN11006-like"/>
</dbReference>
<keyword evidence="2" id="KW-1185">Reference proteome</keyword>
<dbReference type="OrthoDB" id="62952at2759"/>
<reference evidence="2" key="1">
    <citation type="journal article" date="2020" name="Stud. Mycol.">
        <title>101 Dothideomycetes genomes: A test case for predicting lifestyles and emergence of pathogens.</title>
        <authorList>
            <person name="Haridas S."/>
            <person name="Albert R."/>
            <person name="Binder M."/>
            <person name="Bloem J."/>
            <person name="LaButti K."/>
            <person name="Salamov A."/>
            <person name="Andreopoulos B."/>
            <person name="Baker S."/>
            <person name="Barry K."/>
            <person name="Bills G."/>
            <person name="Bluhm B."/>
            <person name="Cannon C."/>
            <person name="Castanera R."/>
            <person name="Culley D."/>
            <person name="Daum C."/>
            <person name="Ezra D."/>
            <person name="Gonzalez J."/>
            <person name="Henrissat B."/>
            <person name="Kuo A."/>
            <person name="Liang C."/>
            <person name="Lipzen A."/>
            <person name="Lutzoni F."/>
            <person name="Magnuson J."/>
            <person name="Mondo S."/>
            <person name="Nolan M."/>
            <person name="Ohm R."/>
            <person name="Pangilinan J."/>
            <person name="Park H.-J."/>
            <person name="Ramirez L."/>
            <person name="Alfaro M."/>
            <person name="Sun H."/>
            <person name="Tritt A."/>
            <person name="Yoshinaga Y."/>
            <person name="Zwiers L.-H."/>
            <person name="Turgeon B."/>
            <person name="Goodwin S."/>
            <person name="Spatafora J."/>
            <person name="Crous P."/>
            <person name="Grigoriev I."/>
        </authorList>
    </citation>
    <scope>NUCLEOTIDE SEQUENCE [LARGE SCALE GENOMIC DNA]</scope>
    <source>
        <strain evidence="2">CBS 304.66</strain>
    </source>
</reference>
<dbReference type="EMBL" id="ML987070">
    <property type="protein sequence ID" value="KAF2257477.1"/>
    <property type="molecule type" value="Genomic_DNA"/>
</dbReference>
<comment type="caution">
    <text evidence="1">The sequence shown here is derived from an EMBL/GenBank/DDBJ whole genome shotgun (WGS) entry which is preliminary data.</text>
</comment>
<organism evidence="1 2">
    <name type="scientific">Lojkania enalia</name>
    <dbReference type="NCBI Taxonomy" id="147567"/>
    <lineage>
        <taxon>Eukaryota</taxon>
        <taxon>Fungi</taxon>
        <taxon>Dikarya</taxon>
        <taxon>Ascomycota</taxon>
        <taxon>Pezizomycotina</taxon>
        <taxon>Dothideomycetes</taxon>
        <taxon>Pleosporomycetidae</taxon>
        <taxon>Pleosporales</taxon>
        <taxon>Pleosporales incertae sedis</taxon>
        <taxon>Lojkania</taxon>
    </lineage>
</organism>
<dbReference type="Proteomes" id="UP000800093">
    <property type="component" value="Unassembled WGS sequence"/>
</dbReference>
<sequence>MTSTTPFQSSSSAGSAHVEFLSLPPRIRNKIYMSSLIVPHPLYLFQEPGCRVELFAPDRPRRWPALLYTNRQISREASAMLYGINHFHLIDATEKQLSLLESFLDCIGDVNAASLSHLDINFPVVEDIDGKPGQLRLRDDSSQILGLIKRKCTKLRTLETIIHTKNSGILKKPDDFLGVALPLIDERDIED</sequence>
<proteinExistence type="predicted"/>
<evidence type="ECO:0000313" key="2">
    <source>
        <dbReference type="Proteomes" id="UP000800093"/>
    </source>
</evidence>
<protein>
    <submittedName>
        <fullName evidence="1">Uncharacterized protein</fullName>
    </submittedName>
</protein>
<gene>
    <name evidence="1" type="ORF">CC78DRAFT_527771</name>
</gene>
<evidence type="ECO:0000313" key="1">
    <source>
        <dbReference type="EMBL" id="KAF2257477.1"/>
    </source>
</evidence>
<name>A0A9P4JXF5_9PLEO</name>
<accession>A0A9P4JXF5</accession>
<dbReference type="AlphaFoldDB" id="A0A9P4JXF5"/>
<dbReference type="PANTHER" id="PTHR42085:SF8">
    <property type="entry name" value="F-BOX DOMAIN-CONTAINING PROTEIN"/>
    <property type="match status" value="1"/>
</dbReference>
<dbReference type="PANTHER" id="PTHR42085">
    <property type="entry name" value="F-BOX DOMAIN-CONTAINING PROTEIN"/>
    <property type="match status" value="1"/>
</dbReference>